<name>M2YVP1_PSEFD</name>
<dbReference type="OrthoDB" id="10502317at2759"/>
<protein>
    <submittedName>
        <fullName evidence="2">Uncharacterized protein</fullName>
    </submittedName>
</protein>
<reference evidence="2 3" key="1">
    <citation type="journal article" date="2012" name="PLoS Pathog.">
        <title>Diverse lifestyles and strategies of plant pathogenesis encoded in the genomes of eighteen Dothideomycetes fungi.</title>
        <authorList>
            <person name="Ohm R.A."/>
            <person name="Feau N."/>
            <person name="Henrissat B."/>
            <person name="Schoch C.L."/>
            <person name="Horwitz B.A."/>
            <person name="Barry K.W."/>
            <person name="Condon B.J."/>
            <person name="Copeland A.C."/>
            <person name="Dhillon B."/>
            <person name="Glaser F."/>
            <person name="Hesse C.N."/>
            <person name="Kosti I."/>
            <person name="LaButti K."/>
            <person name="Lindquist E.A."/>
            <person name="Lucas S."/>
            <person name="Salamov A.A."/>
            <person name="Bradshaw R.E."/>
            <person name="Ciuffetti L."/>
            <person name="Hamelin R.C."/>
            <person name="Kema G.H.J."/>
            <person name="Lawrence C."/>
            <person name="Scott J.A."/>
            <person name="Spatafora J.W."/>
            <person name="Turgeon B.G."/>
            <person name="de Wit P.J.G.M."/>
            <person name="Zhong S."/>
            <person name="Goodwin S.B."/>
            <person name="Grigoriev I.V."/>
        </authorList>
    </citation>
    <scope>NUCLEOTIDE SEQUENCE [LARGE SCALE GENOMIC DNA]</scope>
    <source>
        <strain evidence="2 3">CIRAD86</strain>
    </source>
</reference>
<dbReference type="RefSeq" id="XP_007927319.1">
    <property type="nucleotide sequence ID" value="XM_007929128.1"/>
</dbReference>
<dbReference type="KEGG" id="pfj:MYCFIDRAFT_175328"/>
<feature type="compositionally biased region" description="Gly residues" evidence="1">
    <location>
        <begin position="148"/>
        <end position="157"/>
    </location>
</feature>
<gene>
    <name evidence="2" type="ORF">MYCFIDRAFT_175328</name>
</gene>
<dbReference type="EMBL" id="KB446559">
    <property type="protein sequence ID" value="EME81750.1"/>
    <property type="molecule type" value="Genomic_DNA"/>
</dbReference>
<dbReference type="VEuPathDB" id="FungiDB:MYCFIDRAFT_175328"/>
<evidence type="ECO:0000256" key="1">
    <source>
        <dbReference type="SAM" id="MobiDB-lite"/>
    </source>
</evidence>
<evidence type="ECO:0000313" key="2">
    <source>
        <dbReference type="EMBL" id="EME81750.1"/>
    </source>
</evidence>
<organism evidence="2 3">
    <name type="scientific">Pseudocercospora fijiensis (strain CIRAD86)</name>
    <name type="common">Black leaf streak disease fungus</name>
    <name type="synonym">Mycosphaerella fijiensis</name>
    <dbReference type="NCBI Taxonomy" id="383855"/>
    <lineage>
        <taxon>Eukaryota</taxon>
        <taxon>Fungi</taxon>
        <taxon>Dikarya</taxon>
        <taxon>Ascomycota</taxon>
        <taxon>Pezizomycotina</taxon>
        <taxon>Dothideomycetes</taxon>
        <taxon>Dothideomycetidae</taxon>
        <taxon>Mycosphaerellales</taxon>
        <taxon>Mycosphaerellaceae</taxon>
        <taxon>Pseudocercospora</taxon>
    </lineage>
</organism>
<keyword evidence="3" id="KW-1185">Reference proteome</keyword>
<feature type="compositionally biased region" description="Low complexity" evidence="1">
    <location>
        <begin position="182"/>
        <end position="209"/>
    </location>
</feature>
<dbReference type="Proteomes" id="UP000016932">
    <property type="component" value="Unassembled WGS sequence"/>
</dbReference>
<feature type="region of interest" description="Disordered" evidence="1">
    <location>
        <begin position="148"/>
        <end position="209"/>
    </location>
</feature>
<sequence>MVMTRAVMTATCLLPPGLVNVEWLLVNLTITATTAFLPKQTNLLKISKPAETVANLIMGNAASRDYSIRDAEQRKQQQLLQGSVHIVGRLPAQLVAQHQRNALETQQQRILFEQQRQAMQNQLQANIFHRLGRIEAGVENLNRLAGGGTVGSSGGGISSKKTAKVQTGAHGDPTQLTQQNLKTAAEQAAAASGAKSKSKSSAKSVPAEAVQAPEGFIPAGDRHRRAFAPPTHGSRVLGMHRGPPSRATRARARAVRTRLGWN</sequence>
<dbReference type="HOGENOM" id="CLU_1062172_0_0_1"/>
<dbReference type="AlphaFoldDB" id="M2YVP1"/>
<evidence type="ECO:0000313" key="3">
    <source>
        <dbReference type="Proteomes" id="UP000016932"/>
    </source>
</evidence>
<accession>M2YVP1</accession>
<proteinExistence type="predicted"/>
<dbReference type="GeneID" id="19333363"/>